<accession>W6Z0P8</accession>
<proteinExistence type="predicted"/>
<dbReference type="RefSeq" id="XP_007688124.1">
    <property type="nucleotide sequence ID" value="XM_007689934.1"/>
</dbReference>
<dbReference type="AlphaFoldDB" id="W6Z0P8"/>
<dbReference type="Pfam" id="PF13091">
    <property type="entry name" value="PLDc_2"/>
    <property type="match status" value="1"/>
</dbReference>
<dbReference type="InterPro" id="IPR025202">
    <property type="entry name" value="PLD-like_dom"/>
</dbReference>
<evidence type="ECO:0000313" key="4">
    <source>
        <dbReference type="Proteomes" id="UP000054032"/>
    </source>
</evidence>
<evidence type="ECO:0000313" key="3">
    <source>
        <dbReference type="EMBL" id="EUC45322.1"/>
    </source>
</evidence>
<dbReference type="KEGG" id="bor:COCMIDRAFT_26447"/>
<dbReference type="SMART" id="SM00155">
    <property type="entry name" value="PLDc"/>
    <property type="match status" value="2"/>
</dbReference>
<keyword evidence="4" id="KW-1185">Reference proteome</keyword>
<dbReference type="EMBL" id="KI963986">
    <property type="protein sequence ID" value="EUC45322.1"/>
    <property type="molecule type" value="Genomic_DNA"/>
</dbReference>
<reference evidence="3 4" key="1">
    <citation type="journal article" date="2013" name="PLoS Genet.">
        <title>Comparative genome structure, secondary metabolite, and effector coding capacity across Cochliobolus pathogens.</title>
        <authorList>
            <person name="Condon B.J."/>
            <person name="Leng Y."/>
            <person name="Wu D."/>
            <person name="Bushley K.E."/>
            <person name="Ohm R.A."/>
            <person name="Otillar R."/>
            <person name="Martin J."/>
            <person name="Schackwitz W."/>
            <person name="Grimwood J."/>
            <person name="MohdZainudin N."/>
            <person name="Xue C."/>
            <person name="Wang R."/>
            <person name="Manning V.A."/>
            <person name="Dhillon B."/>
            <person name="Tu Z.J."/>
            <person name="Steffenson B.J."/>
            <person name="Salamov A."/>
            <person name="Sun H."/>
            <person name="Lowry S."/>
            <person name="LaButti K."/>
            <person name="Han J."/>
            <person name="Copeland A."/>
            <person name="Lindquist E."/>
            <person name="Barry K."/>
            <person name="Schmutz J."/>
            <person name="Baker S.E."/>
            <person name="Ciuffetti L.M."/>
            <person name="Grigoriev I.V."/>
            <person name="Zhong S."/>
            <person name="Turgeon B.G."/>
        </authorList>
    </citation>
    <scope>NUCLEOTIDE SEQUENCE [LARGE SCALE GENOMIC DNA]</scope>
    <source>
        <strain evidence="3 4">ATCC 44560</strain>
    </source>
</reference>
<dbReference type="OrthoDB" id="2958217at2759"/>
<dbReference type="eggNOG" id="ENOG502RYWJ">
    <property type="taxonomic scope" value="Eukaryota"/>
</dbReference>
<protein>
    <recommendedName>
        <fullName evidence="2">PLD phosphodiesterase domain-containing protein</fullName>
    </recommendedName>
</protein>
<dbReference type="PROSITE" id="PS50035">
    <property type="entry name" value="PLD"/>
    <property type="match status" value="2"/>
</dbReference>
<evidence type="ECO:0000259" key="2">
    <source>
        <dbReference type="PROSITE" id="PS50035"/>
    </source>
</evidence>
<dbReference type="HOGENOM" id="CLU_030268_0_0_1"/>
<dbReference type="GO" id="GO:0032049">
    <property type="term" value="P:cardiolipin biosynthetic process"/>
    <property type="evidence" value="ECO:0007669"/>
    <property type="project" value="UniProtKB-ARBA"/>
</dbReference>
<feature type="domain" description="PLD phosphodiesterase" evidence="2">
    <location>
        <begin position="167"/>
        <end position="194"/>
    </location>
</feature>
<dbReference type="Proteomes" id="UP000054032">
    <property type="component" value="Unassembled WGS sequence"/>
</dbReference>
<gene>
    <name evidence="3" type="ORF">COCMIDRAFT_26447</name>
</gene>
<dbReference type="GeneID" id="19120933"/>
<organism evidence="3 4">
    <name type="scientific">Bipolaris oryzae ATCC 44560</name>
    <dbReference type="NCBI Taxonomy" id="930090"/>
    <lineage>
        <taxon>Eukaryota</taxon>
        <taxon>Fungi</taxon>
        <taxon>Dikarya</taxon>
        <taxon>Ascomycota</taxon>
        <taxon>Pezizomycotina</taxon>
        <taxon>Dothideomycetes</taxon>
        <taxon>Pleosporomycetidae</taxon>
        <taxon>Pleosporales</taxon>
        <taxon>Pleosporineae</taxon>
        <taxon>Pleosporaceae</taxon>
        <taxon>Bipolaris</taxon>
    </lineage>
</organism>
<dbReference type="Gene3D" id="3.30.870.10">
    <property type="entry name" value="Endonuclease Chain A"/>
    <property type="match status" value="2"/>
</dbReference>
<dbReference type="GO" id="GO:0030572">
    <property type="term" value="F:phosphatidyltransferase activity"/>
    <property type="evidence" value="ECO:0007669"/>
    <property type="project" value="UniProtKB-ARBA"/>
</dbReference>
<dbReference type="PANTHER" id="PTHR21248">
    <property type="entry name" value="CARDIOLIPIN SYNTHASE"/>
    <property type="match status" value="1"/>
</dbReference>
<feature type="region of interest" description="Disordered" evidence="1">
    <location>
        <begin position="223"/>
        <end position="247"/>
    </location>
</feature>
<sequence length="481" mass="52471">MAPAASSPSASHFNEPFISALDAAAPSNASDDPSYYARYPRSLITTSNIDTFMTGTGSSIYESLAPILEAADHELILVTCFWARSASLDTLNSVLRKLSTKAVIRGTHKIRVRLCFSSSSIFQKLFHNQGVTGQTYPPSTWVKKLGLPDPSELHGLNLEIKSIFLLPFSVMHPKFIIVDRKTAILPSCNISWEEWFEGAITLTGPIVTQFLKFYRSFWERKTDDPSPLPSSSSSSTSSDTPLHLPQPKQLPTLKSHVTLSASQTPTIFLPSPHHRNPTFSPLTSSKTLQAPPTPLNLFVLTLFSKAERKITIQTPNLTSPPVLSALLRALARGIDVKILTSKRLMILEQLVTAGTTTARCVRKLIRKYRALSSERQGLIDEESAIASPHPGRLVVSYWTPLGGRKARGEEGGEAQQSHFKMVSVDDEVVVLGSGNLDRASWFTSQELGVAFFGKEVVSGILGAVEAGGRGRGKVVFDSGVE</sequence>
<evidence type="ECO:0000256" key="1">
    <source>
        <dbReference type="SAM" id="MobiDB-lite"/>
    </source>
</evidence>
<dbReference type="PANTHER" id="PTHR21248:SF11">
    <property type="entry name" value="PLD PHOSPHODIESTERASE DOMAIN-CONTAINING PROTEIN"/>
    <property type="match status" value="1"/>
</dbReference>
<name>W6Z0P8_COCMI</name>
<feature type="domain" description="PLD phosphodiesterase" evidence="2">
    <location>
        <begin position="413"/>
        <end position="440"/>
    </location>
</feature>
<dbReference type="SUPFAM" id="SSF56024">
    <property type="entry name" value="Phospholipase D/nuclease"/>
    <property type="match status" value="2"/>
</dbReference>
<dbReference type="CDD" id="cd00138">
    <property type="entry name" value="PLDc_SF"/>
    <property type="match status" value="1"/>
</dbReference>
<feature type="compositionally biased region" description="Low complexity" evidence="1">
    <location>
        <begin position="229"/>
        <end position="245"/>
    </location>
</feature>
<dbReference type="InterPro" id="IPR001736">
    <property type="entry name" value="PLipase_D/transphosphatidylase"/>
</dbReference>